<evidence type="ECO:0000313" key="2">
    <source>
        <dbReference type="Proteomes" id="UP000283509"/>
    </source>
</evidence>
<dbReference type="InterPro" id="IPR012347">
    <property type="entry name" value="Ferritin-like"/>
</dbReference>
<reference evidence="1 2" key="1">
    <citation type="submission" date="2018-04" db="EMBL/GenBank/DDBJ databases">
        <authorList>
            <person name="Zhang X."/>
            <person name="Yuan J."/>
            <person name="Li F."/>
            <person name="Xiang J."/>
        </authorList>
    </citation>
    <scope>NUCLEOTIDE SEQUENCE [LARGE SCALE GENOMIC DNA]</scope>
    <source>
        <tissue evidence="1">Muscle</tissue>
    </source>
</reference>
<name>A0A3R7PE83_PENVA</name>
<dbReference type="OrthoDB" id="6363126at2759"/>
<reference evidence="1 2" key="2">
    <citation type="submission" date="2019-01" db="EMBL/GenBank/DDBJ databases">
        <title>The decoding of complex shrimp genome reveals the adaptation for benthos swimmer, frequently molting mechanism and breeding impact on genome.</title>
        <authorList>
            <person name="Sun Y."/>
            <person name="Gao Y."/>
            <person name="Yu Y."/>
        </authorList>
    </citation>
    <scope>NUCLEOTIDE SEQUENCE [LARGE SCALE GENOMIC DNA]</scope>
    <source>
        <tissue evidence="1">Muscle</tissue>
    </source>
</reference>
<dbReference type="Gene3D" id="1.20.1260.10">
    <property type="match status" value="1"/>
</dbReference>
<keyword evidence="2" id="KW-1185">Reference proteome</keyword>
<proteinExistence type="predicted"/>
<dbReference type="SUPFAM" id="SSF47240">
    <property type="entry name" value="Ferritin-like"/>
    <property type="match status" value="1"/>
</dbReference>
<dbReference type="EMBL" id="QCYY01000679">
    <property type="protein sequence ID" value="ROT83471.1"/>
    <property type="molecule type" value="Genomic_DNA"/>
</dbReference>
<organism evidence="1 2">
    <name type="scientific">Penaeus vannamei</name>
    <name type="common">Whiteleg shrimp</name>
    <name type="synonym">Litopenaeus vannamei</name>
    <dbReference type="NCBI Taxonomy" id="6689"/>
    <lineage>
        <taxon>Eukaryota</taxon>
        <taxon>Metazoa</taxon>
        <taxon>Ecdysozoa</taxon>
        <taxon>Arthropoda</taxon>
        <taxon>Crustacea</taxon>
        <taxon>Multicrustacea</taxon>
        <taxon>Malacostraca</taxon>
        <taxon>Eumalacostraca</taxon>
        <taxon>Eucarida</taxon>
        <taxon>Decapoda</taxon>
        <taxon>Dendrobranchiata</taxon>
        <taxon>Penaeoidea</taxon>
        <taxon>Penaeidae</taxon>
        <taxon>Penaeus</taxon>
    </lineage>
</organism>
<evidence type="ECO:0000313" key="1">
    <source>
        <dbReference type="EMBL" id="ROT83471.1"/>
    </source>
</evidence>
<dbReference type="InterPro" id="IPR009078">
    <property type="entry name" value="Ferritin-like_SF"/>
</dbReference>
<comment type="caution">
    <text evidence="1">The sequence shown here is derived from an EMBL/GenBank/DDBJ whole genome shotgun (WGS) entry which is preliminary data.</text>
</comment>
<sequence length="329" mass="37432">MNGNEPGGMKSVEQQREILWPGNNPVPKVRARWTYLLSQTKKHQKYDRCYGRQPHPTSPSLVAHILAERTQYLTNSGCERCRTLSVVSQLSGRRQNLQRNHLDFYHITSTPSPTPASPPANVLLTTKKMRFPMMKLCVVLLVAVAATSGTTLNPQVPGSSTAVPEKFLEIMNKHFSDSLKYLYTSKQYDSQYMQRPGMAKYLMEASDFEWEEGLDFLKKYMQREGNIANFRSNMAVSGKGELTLAANEDKFQKFFETFTTLISDAETKFSEMNHGDFRTGNNVDYEICHYLDDKLEKNVARIYELKTHSTNLNKLKTLGVAVNAFDSAL</sequence>
<accession>A0A3R7PE83</accession>
<dbReference type="AlphaFoldDB" id="A0A3R7PE83"/>
<gene>
    <name evidence="1" type="ORF">C7M84_023353</name>
</gene>
<dbReference type="Proteomes" id="UP000283509">
    <property type="component" value="Unassembled WGS sequence"/>
</dbReference>
<protein>
    <submittedName>
        <fullName evidence="1">Putative ferritin light-chain subunit</fullName>
    </submittedName>
</protein>